<protein>
    <submittedName>
        <fullName evidence="2">HNH endonuclease</fullName>
    </submittedName>
</protein>
<feature type="domain" description="HNH" evidence="1">
    <location>
        <begin position="263"/>
        <end position="318"/>
    </location>
</feature>
<dbReference type="OrthoDB" id="9779761at2"/>
<accession>A0A5D4U3I5</accession>
<sequence length="341" mass="39991">MPAPITISKNNQLLYKATNIQEATGYLAEHLNIKKSKCYNPIERGYVYNIPYHFEEDEYRFIAPPKIAANRRQELEDRDHKNARRIWLVPANPNEYDLERAFTHYEALDWKRSFNYENGDILLLYVSGSVKKVRYKVEVIEGLVQTNDTIYDQSFWVVQEKYDQSMGGDKTRVRLVDVVDTDDLSLYQLREHGLKGNIQGSMKLTGELRDYVMSFFHKDLSAEVYPDEVTEMWEGERRTITVNSYERNPLARKQCLDHYGAECQVCKMNFEDTYGEVGRDFIHVHHLTPLHEIQKGYKVNPIEDLIPVCPNCHAMLHRKEDGVYLSVEELRDRLKMKVGNL</sequence>
<dbReference type="AlphaFoldDB" id="A0A5D4U3I5"/>
<gene>
    <name evidence="2" type="ORF">FZC85_02530</name>
</gene>
<organism evidence="2 3">
    <name type="scientific">Rossellomorea aquimaris</name>
    <dbReference type="NCBI Taxonomy" id="189382"/>
    <lineage>
        <taxon>Bacteria</taxon>
        <taxon>Bacillati</taxon>
        <taxon>Bacillota</taxon>
        <taxon>Bacilli</taxon>
        <taxon>Bacillales</taxon>
        <taxon>Bacillaceae</taxon>
        <taxon>Rossellomorea</taxon>
    </lineage>
</organism>
<dbReference type="CDD" id="cd00085">
    <property type="entry name" value="HNHc"/>
    <property type="match status" value="1"/>
</dbReference>
<evidence type="ECO:0000313" key="2">
    <source>
        <dbReference type="EMBL" id="TYS88335.1"/>
    </source>
</evidence>
<dbReference type="GO" id="GO:0008270">
    <property type="term" value="F:zinc ion binding"/>
    <property type="evidence" value="ECO:0007669"/>
    <property type="project" value="InterPro"/>
</dbReference>
<evidence type="ECO:0000313" key="3">
    <source>
        <dbReference type="Proteomes" id="UP000324269"/>
    </source>
</evidence>
<keyword evidence="2" id="KW-0378">Hydrolase</keyword>
<dbReference type="InterPro" id="IPR002711">
    <property type="entry name" value="HNH"/>
</dbReference>
<dbReference type="SUPFAM" id="SSF88697">
    <property type="entry name" value="PUA domain-like"/>
    <property type="match status" value="1"/>
</dbReference>
<comment type="caution">
    <text evidence="2">The sequence shown here is derived from an EMBL/GenBank/DDBJ whole genome shotgun (WGS) entry which is preliminary data.</text>
</comment>
<dbReference type="InterPro" id="IPR003615">
    <property type="entry name" value="HNH_nuc"/>
</dbReference>
<proteinExistence type="predicted"/>
<reference evidence="2 3" key="1">
    <citation type="submission" date="2019-08" db="EMBL/GenBank/DDBJ databases">
        <title>Bacillus genomes from the desert of Cuatro Cienegas, Coahuila.</title>
        <authorList>
            <person name="Olmedo-Alvarez G."/>
        </authorList>
    </citation>
    <scope>NUCLEOTIDE SEQUENCE [LARGE SCALE GENOMIC DNA]</scope>
    <source>
        <strain evidence="2 3">CH87b_3T</strain>
    </source>
</reference>
<dbReference type="RefSeq" id="WP_148967635.1">
    <property type="nucleotide sequence ID" value="NZ_JBNIKW010000001.1"/>
</dbReference>
<dbReference type="GO" id="GO:0003676">
    <property type="term" value="F:nucleic acid binding"/>
    <property type="evidence" value="ECO:0007669"/>
    <property type="project" value="InterPro"/>
</dbReference>
<dbReference type="Proteomes" id="UP000324269">
    <property type="component" value="Unassembled WGS sequence"/>
</dbReference>
<dbReference type="GO" id="GO:0004519">
    <property type="term" value="F:endonuclease activity"/>
    <property type="evidence" value="ECO:0007669"/>
    <property type="project" value="UniProtKB-KW"/>
</dbReference>
<keyword evidence="2" id="KW-0540">Nuclease</keyword>
<evidence type="ECO:0000259" key="1">
    <source>
        <dbReference type="Pfam" id="PF01844"/>
    </source>
</evidence>
<keyword evidence="2" id="KW-0255">Endonuclease</keyword>
<dbReference type="Pfam" id="PF01844">
    <property type="entry name" value="HNH"/>
    <property type="match status" value="1"/>
</dbReference>
<dbReference type="InterPro" id="IPR015947">
    <property type="entry name" value="PUA-like_sf"/>
</dbReference>
<dbReference type="EMBL" id="VTEZ01000001">
    <property type="protein sequence ID" value="TYS88335.1"/>
    <property type="molecule type" value="Genomic_DNA"/>
</dbReference>
<name>A0A5D4U3I5_9BACI</name>